<keyword evidence="2" id="KW-1185">Reference proteome</keyword>
<dbReference type="AlphaFoldDB" id="A0A926WHT5"/>
<dbReference type="EMBL" id="JACJQU010000004">
    <property type="protein sequence ID" value="MBD2293741.1"/>
    <property type="molecule type" value="Genomic_DNA"/>
</dbReference>
<reference evidence="2" key="1">
    <citation type="journal article" date="2020" name="ISME J.">
        <title>Comparative genomics reveals insights into cyanobacterial evolution and habitat adaptation.</title>
        <authorList>
            <person name="Chen M.Y."/>
            <person name="Teng W.K."/>
            <person name="Zhao L."/>
            <person name="Hu C.X."/>
            <person name="Zhou Y.K."/>
            <person name="Han B.P."/>
            <person name="Song L.R."/>
            <person name="Shu W.S."/>
        </authorList>
    </citation>
    <scope>NUCLEOTIDE SEQUENCE [LARGE SCALE GENOMIC DNA]</scope>
    <source>
        <strain evidence="2">FACHB-251</strain>
    </source>
</reference>
<evidence type="ECO:0000313" key="1">
    <source>
        <dbReference type="EMBL" id="MBD2293741.1"/>
    </source>
</evidence>
<sequence length="105" mass="12297">MTQLTSQQPRRRGRIFPELTLSPEELAKRKAENEVEHQRYQAIFEKLRPELIKDHYGWYIAIELNSGDYVIDQDKEVAHKKAREKFPNADHCVFCLNESGAVGRI</sequence>
<protein>
    <recommendedName>
        <fullName evidence="3">DUF5678 domain-containing protein</fullName>
    </recommendedName>
</protein>
<evidence type="ECO:0008006" key="3">
    <source>
        <dbReference type="Google" id="ProtNLM"/>
    </source>
</evidence>
<organism evidence="1 2">
    <name type="scientific">Anabaena sphaerica FACHB-251</name>
    <dbReference type="NCBI Taxonomy" id="2692883"/>
    <lineage>
        <taxon>Bacteria</taxon>
        <taxon>Bacillati</taxon>
        <taxon>Cyanobacteriota</taxon>
        <taxon>Cyanophyceae</taxon>
        <taxon>Nostocales</taxon>
        <taxon>Nostocaceae</taxon>
        <taxon>Anabaena</taxon>
    </lineage>
</organism>
<comment type="caution">
    <text evidence="1">The sequence shown here is derived from an EMBL/GenBank/DDBJ whole genome shotgun (WGS) entry which is preliminary data.</text>
</comment>
<dbReference type="RefSeq" id="WP_190559454.1">
    <property type="nucleotide sequence ID" value="NZ_JACJQU010000004.1"/>
</dbReference>
<evidence type="ECO:0000313" key="2">
    <source>
        <dbReference type="Proteomes" id="UP000662185"/>
    </source>
</evidence>
<dbReference type="Proteomes" id="UP000662185">
    <property type="component" value="Unassembled WGS sequence"/>
</dbReference>
<proteinExistence type="predicted"/>
<gene>
    <name evidence="1" type="ORF">H6G06_09615</name>
</gene>
<accession>A0A926WHT5</accession>
<name>A0A926WHT5_9NOST</name>